<comment type="caution">
    <text evidence="2">The sequence shown here is derived from an EMBL/GenBank/DDBJ whole genome shotgun (WGS) entry which is preliminary data.</text>
</comment>
<organism evidence="2 3">
    <name type="scientific">Solirubrobacter ginsenosidimutans</name>
    <dbReference type="NCBI Taxonomy" id="490573"/>
    <lineage>
        <taxon>Bacteria</taxon>
        <taxon>Bacillati</taxon>
        <taxon>Actinomycetota</taxon>
        <taxon>Thermoleophilia</taxon>
        <taxon>Solirubrobacterales</taxon>
        <taxon>Solirubrobacteraceae</taxon>
        <taxon>Solirubrobacter</taxon>
    </lineage>
</organism>
<dbReference type="InterPro" id="IPR036291">
    <property type="entry name" value="NAD(P)-bd_dom_sf"/>
</dbReference>
<dbReference type="PANTHER" id="PTHR12126">
    <property type="entry name" value="NADH-UBIQUINONE OXIDOREDUCTASE 39 KDA SUBUNIT-RELATED"/>
    <property type="match status" value="1"/>
</dbReference>
<dbReference type="InterPro" id="IPR051207">
    <property type="entry name" value="ComplexI_NDUFA9_subunit"/>
</dbReference>
<dbReference type="Pfam" id="PF13460">
    <property type="entry name" value="NAD_binding_10"/>
    <property type="match status" value="1"/>
</dbReference>
<feature type="domain" description="NAD(P)-binding" evidence="1">
    <location>
        <begin position="11"/>
        <end position="116"/>
    </location>
</feature>
<reference evidence="2" key="1">
    <citation type="submission" date="2022-10" db="EMBL/GenBank/DDBJ databases">
        <title>The WGS of Solirubrobacter ginsenosidimutans DSM 21036.</title>
        <authorList>
            <person name="Jiang Z."/>
        </authorList>
    </citation>
    <scope>NUCLEOTIDE SEQUENCE</scope>
    <source>
        <strain evidence="2">DSM 21036</strain>
    </source>
</reference>
<name>A0A9X3N154_9ACTN</name>
<dbReference type="RefSeq" id="WP_270044675.1">
    <property type="nucleotide sequence ID" value="NZ_JAPDOD010000046.1"/>
</dbReference>
<protein>
    <submittedName>
        <fullName evidence="2">NAD(P)H-binding protein</fullName>
    </submittedName>
</protein>
<dbReference type="PANTHER" id="PTHR12126:SF11">
    <property type="entry name" value="NADH DEHYDROGENASE [UBIQUINONE] 1 ALPHA SUBCOMPLEX SUBUNIT 9, MITOCHONDRIAL"/>
    <property type="match status" value="1"/>
</dbReference>
<dbReference type="EMBL" id="JAPDOD010000046">
    <property type="protein sequence ID" value="MDA0165416.1"/>
    <property type="molecule type" value="Genomic_DNA"/>
</dbReference>
<gene>
    <name evidence="2" type="ORF">OM076_34425</name>
</gene>
<evidence type="ECO:0000259" key="1">
    <source>
        <dbReference type="Pfam" id="PF13460"/>
    </source>
</evidence>
<evidence type="ECO:0000313" key="2">
    <source>
        <dbReference type="EMBL" id="MDA0165416.1"/>
    </source>
</evidence>
<dbReference type="InterPro" id="IPR016040">
    <property type="entry name" value="NAD(P)-bd_dom"/>
</dbReference>
<keyword evidence="3" id="KW-1185">Reference proteome</keyword>
<sequence length="288" mass="30878">MREPDPILITGATGYVGGRLVEILQARGHAIRTLSRRGAGAGDARTGDVLSGQGLPEALAGVKTAYYLVHSMGSGGDFAAKDRQAAVNFAEAAAGADVERVIYLGGLGSEDSEHLRSRHEVAQLLRARLADRLVYVRAAMIIGPGSASYDILEHLVKRLPVMIVPRWLDTKTQPIALSDVVRALADVAEREHAPDELQLGGSEVLTYREMMRRAAPLMGRRPPLVIRVPVLTPRLSSYWVALVTPVSYGLIKPLVDGLGAEMIVERDPPAGLNDQPLGFEEAVKAALG</sequence>
<dbReference type="AlphaFoldDB" id="A0A9X3N154"/>
<dbReference type="GO" id="GO:0044877">
    <property type="term" value="F:protein-containing complex binding"/>
    <property type="evidence" value="ECO:0007669"/>
    <property type="project" value="TreeGrafter"/>
</dbReference>
<accession>A0A9X3N154</accession>
<dbReference type="SUPFAM" id="SSF51735">
    <property type="entry name" value="NAD(P)-binding Rossmann-fold domains"/>
    <property type="match status" value="1"/>
</dbReference>
<evidence type="ECO:0000313" key="3">
    <source>
        <dbReference type="Proteomes" id="UP001149140"/>
    </source>
</evidence>
<dbReference type="Proteomes" id="UP001149140">
    <property type="component" value="Unassembled WGS sequence"/>
</dbReference>
<proteinExistence type="predicted"/>
<dbReference type="Gene3D" id="3.40.50.720">
    <property type="entry name" value="NAD(P)-binding Rossmann-like Domain"/>
    <property type="match status" value="1"/>
</dbReference>